<dbReference type="SUPFAM" id="SSF55785">
    <property type="entry name" value="PYP-like sensor domain (PAS domain)"/>
    <property type="match status" value="1"/>
</dbReference>
<evidence type="ECO:0000256" key="10">
    <source>
        <dbReference type="ARBA" id="ARBA00023012"/>
    </source>
</evidence>
<keyword evidence="19" id="KW-1185">Reference proteome</keyword>
<dbReference type="PROSITE" id="PS50110">
    <property type="entry name" value="RESPONSE_REGULATORY"/>
    <property type="match status" value="1"/>
</dbReference>
<dbReference type="Gene3D" id="1.20.120.160">
    <property type="entry name" value="HPT domain"/>
    <property type="match status" value="1"/>
</dbReference>
<dbReference type="Gene3D" id="1.10.287.130">
    <property type="match status" value="1"/>
</dbReference>
<dbReference type="InterPro" id="IPR036890">
    <property type="entry name" value="HATPase_C_sf"/>
</dbReference>
<dbReference type="InterPro" id="IPR003594">
    <property type="entry name" value="HATPase_dom"/>
</dbReference>
<proteinExistence type="predicted"/>
<feature type="chain" id="PRO_5002723140" description="histidine kinase" evidence="14">
    <location>
        <begin position="20"/>
        <end position="1333"/>
    </location>
</feature>
<dbReference type="eggNOG" id="COG0642">
    <property type="taxonomic scope" value="Bacteria"/>
</dbReference>
<dbReference type="SUPFAM" id="SSF55874">
    <property type="entry name" value="ATPase domain of HSP90 chaperone/DNA topoisomerase II/histidine kinase"/>
    <property type="match status" value="1"/>
</dbReference>
<feature type="domain" description="Response regulatory" evidence="16">
    <location>
        <begin position="1066"/>
        <end position="1185"/>
    </location>
</feature>
<keyword evidence="14" id="KW-0732">Signal</keyword>
<dbReference type="PROSITE" id="PS50894">
    <property type="entry name" value="HPT"/>
    <property type="match status" value="1"/>
</dbReference>
<dbReference type="InterPro" id="IPR005467">
    <property type="entry name" value="His_kinase_dom"/>
</dbReference>
<keyword evidence="8" id="KW-0067">ATP-binding</keyword>
<evidence type="ECO:0000259" key="17">
    <source>
        <dbReference type="PROSITE" id="PS50894"/>
    </source>
</evidence>
<keyword evidence="4" id="KW-1003">Cell membrane</keyword>
<dbReference type="SMART" id="SM00062">
    <property type="entry name" value="PBPb"/>
    <property type="match status" value="2"/>
</dbReference>
<dbReference type="OrthoDB" id="9810730at2"/>
<keyword evidence="6" id="KW-0812">Transmembrane</keyword>
<keyword evidence="5 13" id="KW-0597">Phosphoprotein</keyword>
<keyword evidence="18" id="KW-0418">Kinase</keyword>
<evidence type="ECO:0000256" key="4">
    <source>
        <dbReference type="ARBA" id="ARBA00022475"/>
    </source>
</evidence>
<dbReference type="InterPro" id="IPR001789">
    <property type="entry name" value="Sig_transdc_resp-reg_receiver"/>
</dbReference>
<dbReference type="Gene3D" id="3.30.450.20">
    <property type="entry name" value="PAS domain"/>
    <property type="match status" value="1"/>
</dbReference>
<evidence type="ECO:0000256" key="6">
    <source>
        <dbReference type="ARBA" id="ARBA00022692"/>
    </source>
</evidence>
<dbReference type="EMBL" id="CP000851">
    <property type="protein sequence ID" value="ABV86236.1"/>
    <property type="molecule type" value="Genomic_DNA"/>
</dbReference>
<dbReference type="InterPro" id="IPR036097">
    <property type="entry name" value="HisK_dim/P_sf"/>
</dbReference>
<comment type="catalytic activity">
    <reaction evidence="1">
        <text>ATP + protein L-histidine = ADP + protein N-phospho-L-histidine.</text>
        <dbReference type="EC" id="2.7.13.3"/>
    </reaction>
</comment>
<gene>
    <name evidence="18" type="ordered locus">Spea_0909</name>
</gene>
<dbReference type="InterPro" id="IPR001638">
    <property type="entry name" value="Solute-binding_3/MltF_N"/>
</dbReference>
<dbReference type="Pfam" id="PF02518">
    <property type="entry name" value="HATPase_c"/>
    <property type="match status" value="1"/>
</dbReference>
<evidence type="ECO:0000256" key="9">
    <source>
        <dbReference type="ARBA" id="ARBA00022989"/>
    </source>
</evidence>
<dbReference type="Gene3D" id="3.30.565.10">
    <property type="entry name" value="Histidine kinase-like ATPase, C-terminal domain"/>
    <property type="match status" value="1"/>
</dbReference>
<dbReference type="InterPro" id="IPR004358">
    <property type="entry name" value="Sig_transdc_His_kin-like_C"/>
</dbReference>
<dbReference type="SMART" id="SM00388">
    <property type="entry name" value="HisKA"/>
    <property type="match status" value="1"/>
</dbReference>
<reference evidence="18 19" key="1">
    <citation type="submission" date="2007-10" db="EMBL/GenBank/DDBJ databases">
        <title>Complete sequence of Shewanella pealeana ATCC 700345.</title>
        <authorList>
            <consortium name="US DOE Joint Genome Institute"/>
            <person name="Copeland A."/>
            <person name="Lucas S."/>
            <person name="Lapidus A."/>
            <person name="Barry K."/>
            <person name="Glavina del Rio T."/>
            <person name="Dalin E."/>
            <person name="Tice H."/>
            <person name="Pitluck S."/>
            <person name="Chertkov O."/>
            <person name="Brettin T."/>
            <person name="Bruce D."/>
            <person name="Detter J.C."/>
            <person name="Han C."/>
            <person name="Schmutz J."/>
            <person name="Larimer F."/>
            <person name="Land M."/>
            <person name="Hauser L."/>
            <person name="Kyrpides N."/>
            <person name="Kim E."/>
            <person name="Zhao J.-S.Z."/>
            <person name="Manno D."/>
            <person name="Hawari J."/>
            <person name="Richardson P."/>
        </authorList>
    </citation>
    <scope>NUCLEOTIDE SEQUENCE [LARGE SCALE GENOMIC DNA]</scope>
    <source>
        <strain evidence="19">ATCC 700345 / ANG-SQ1</strain>
    </source>
</reference>
<dbReference type="Gene3D" id="3.40.50.2300">
    <property type="match status" value="1"/>
</dbReference>
<evidence type="ECO:0000256" key="12">
    <source>
        <dbReference type="PROSITE-ProRule" id="PRU00110"/>
    </source>
</evidence>
<dbReference type="GO" id="GO:0005886">
    <property type="term" value="C:plasma membrane"/>
    <property type="evidence" value="ECO:0007669"/>
    <property type="project" value="UniProtKB-SubCell"/>
</dbReference>
<feature type="domain" description="Histidine kinase" evidence="15">
    <location>
        <begin position="692"/>
        <end position="913"/>
    </location>
</feature>
<dbReference type="KEGG" id="spl:Spea_0909"/>
<feature type="modified residue" description="4-aspartylphosphate" evidence="13">
    <location>
        <position position="1115"/>
    </location>
</feature>
<dbReference type="GO" id="GO:0000155">
    <property type="term" value="F:phosphorelay sensor kinase activity"/>
    <property type="evidence" value="ECO:0007669"/>
    <property type="project" value="InterPro"/>
</dbReference>
<evidence type="ECO:0000313" key="19">
    <source>
        <dbReference type="Proteomes" id="UP000002608"/>
    </source>
</evidence>
<dbReference type="PROSITE" id="PS50109">
    <property type="entry name" value="HIS_KIN"/>
    <property type="match status" value="1"/>
</dbReference>
<keyword evidence="7" id="KW-0547">Nucleotide-binding</keyword>
<dbReference type="Pfam" id="PF01627">
    <property type="entry name" value="Hpt"/>
    <property type="match status" value="1"/>
</dbReference>
<dbReference type="CDD" id="cd01007">
    <property type="entry name" value="PBP2_BvgS_HisK_like"/>
    <property type="match status" value="1"/>
</dbReference>
<dbReference type="CDD" id="cd16922">
    <property type="entry name" value="HATPase_EvgS-ArcB-TorS-like"/>
    <property type="match status" value="1"/>
</dbReference>
<dbReference type="CDD" id="cd00082">
    <property type="entry name" value="HisKA"/>
    <property type="match status" value="1"/>
</dbReference>
<feature type="modified residue" description="Phosphohistidine" evidence="12">
    <location>
        <position position="1278"/>
    </location>
</feature>
<dbReference type="InterPro" id="IPR003661">
    <property type="entry name" value="HisK_dim/P_dom"/>
</dbReference>
<keyword evidence="11" id="KW-0472">Membrane</keyword>
<evidence type="ECO:0000256" key="13">
    <source>
        <dbReference type="PROSITE-ProRule" id="PRU00169"/>
    </source>
</evidence>
<dbReference type="InterPro" id="IPR036641">
    <property type="entry name" value="HPT_dom_sf"/>
</dbReference>
<dbReference type="PANTHER" id="PTHR45339:SF1">
    <property type="entry name" value="HYBRID SIGNAL TRANSDUCTION HISTIDINE KINASE J"/>
    <property type="match status" value="1"/>
</dbReference>
<accession>A8H0Z9</accession>
<evidence type="ECO:0000256" key="8">
    <source>
        <dbReference type="ARBA" id="ARBA00022840"/>
    </source>
</evidence>
<evidence type="ECO:0000259" key="15">
    <source>
        <dbReference type="PROSITE" id="PS50109"/>
    </source>
</evidence>
<evidence type="ECO:0000256" key="7">
    <source>
        <dbReference type="ARBA" id="ARBA00022741"/>
    </source>
</evidence>
<keyword evidence="10" id="KW-0902">Two-component regulatory system</keyword>
<sequence>MRQALLILILFSLSFSAIAGQAKNDTAAATEGRVVRVGYPAADWQPFTYVSKDGKVIGLLPSILQEITINTGYRTENVIYPNYEEVTQALRQGEIDIIMGVSKTPSRLTWLSFSSPLMLVPIAGITNQKNINNLLELKGQRIAAEKGFAINEQLRSSASQVEVHSAPDSLAAYKSVLTGSSDAYIGNAITLDYLHTHQDAPNELSIRLLADVPFERLHLASQLKDTELVNQLNEGLKQIPSETFKKLYDAWLTTSQVKYIYQQHSLNLTEEEIVTISEKKIIKVLYSTDNYPYSFINGKGAMDGMGPELLKIAAQKLNITIEATPFNGNDIEGHLASNSFEIIPSYTCDHNILQLIHCTSPYIQDRLIGVAASNLTSAQLENSTKLGLLRRHKQQMNTSKDFPDADITYFASTKLLINAVIKGQIQVGIIPLSKANSLVSSKYLGRINIIPNPLGKQTHPVSFGVNKNNPILLSILNKAKNSIQEDELRTIINKWHDININSDFTFAKVPNWLLLVLGGVFSTFLAIAYSNRKLKNEIAQRHSIEKELRLVNSNFGGIVAQLVRYGDDVNDISWSYVSGNIEKYLGLTPEQLYQTPQLLLEFLQTHADDHEFLNDIQQSHLSDSLYTTLKLNIDGKLSWFQLTGVCTKIDKNRHWTFTLVDITLLKQKQAELDEARLIAESATEAKSRFLAMMSHEIRTPISGILSLLELMVPHINTHEISGIHKNLTHSGNNLLNIVNDVLDFSKIEAGKLGLSPAVCQLSSFICELAQPHIVHVERKGIKFKLWLDPKLAYSLTLDHLRLKQVLNNLLNNASKFTTEGEIWLSVDLISSTDTEQTIGFAVTDTGIGISEKDITKLFIPFEQVDLSSERRFSGTGLGLSICEQLVKLMGGEISVTSTQGQGSTFRFSLSFPIAAVEVPAIVNKRCGVMMLDDSDYDVVCEYLRAWQSTPYNLHCIDNKAALAAYAAKAQLQVILLPESWCEQQALTPSWAKRNLANVQIIQFRSQSMLSATPTELGWVLSVNPIIPEHLLHLITNPEVFETKYAVTEPKVEQQLTREQAISQNKLILVAEDHPINQDVIQMQLNKLGYFSDIFDDGQQALTAYKQNKYNLVLTDCHMPELDGYGLVSAIREHEQQEKLTRLAVIALTANAISSEKARCHQFGFDDYLIKPVTLEQLQRVLSEHLVMTQSSSNSNEMRTDGMLREPPLPATLTNLAIDRIDASMSNVIDIDALEANFGDRQLCINLLSKFIITSKDDIQLLSQAITEQNFEMTAHIAHKFKGAAGVIECERLVATCSNIETAASTQDIKVLKEYLVQIEQLIEQISNQVNQLT</sequence>
<evidence type="ECO:0000256" key="3">
    <source>
        <dbReference type="ARBA" id="ARBA00012438"/>
    </source>
</evidence>
<evidence type="ECO:0000256" key="2">
    <source>
        <dbReference type="ARBA" id="ARBA00004651"/>
    </source>
</evidence>
<name>A8H0Z9_SHEPA</name>
<dbReference type="CDD" id="cd00088">
    <property type="entry name" value="HPT"/>
    <property type="match status" value="1"/>
</dbReference>
<evidence type="ECO:0000256" key="14">
    <source>
        <dbReference type="SAM" id="SignalP"/>
    </source>
</evidence>
<dbReference type="SUPFAM" id="SSF47226">
    <property type="entry name" value="Histidine-containing phosphotransfer domain, HPT domain"/>
    <property type="match status" value="1"/>
</dbReference>
<evidence type="ECO:0000313" key="18">
    <source>
        <dbReference type="EMBL" id="ABV86236.1"/>
    </source>
</evidence>
<dbReference type="SUPFAM" id="SSF53850">
    <property type="entry name" value="Periplasmic binding protein-like II"/>
    <property type="match status" value="2"/>
</dbReference>
<evidence type="ECO:0000259" key="16">
    <source>
        <dbReference type="PROSITE" id="PS50110"/>
    </source>
</evidence>
<dbReference type="Pfam" id="PF00072">
    <property type="entry name" value="Response_reg"/>
    <property type="match status" value="1"/>
</dbReference>
<comment type="subcellular location">
    <subcellularLocation>
        <location evidence="2">Cell membrane</location>
        <topology evidence="2">Multi-pass membrane protein</topology>
    </subcellularLocation>
</comment>
<dbReference type="SUPFAM" id="SSF47384">
    <property type="entry name" value="Homodimeric domain of signal transducing histidine kinase"/>
    <property type="match status" value="1"/>
</dbReference>
<dbReference type="PANTHER" id="PTHR45339">
    <property type="entry name" value="HYBRID SIGNAL TRANSDUCTION HISTIDINE KINASE J"/>
    <property type="match status" value="1"/>
</dbReference>
<dbReference type="HOGENOM" id="CLU_258918_0_0_6"/>
<dbReference type="InterPro" id="IPR035965">
    <property type="entry name" value="PAS-like_dom_sf"/>
</dbReference>
<evidence type="ECO:0000256" key="5">
    <source>
        <dbReference type="ARBA" id="ARBA00022553"/>
    </source>
</evidence>
<dbReference type="Proteomes" id="UP000002608">
    <property type="component" value="Chromosome"/>
</dbReference>
<dbReference type="Pfam" id="PF00512">
    <property type="entry name" value="HisKA"/>
    <property type="match status" value="1"/>
</dbReference>
<organism evidence="18 19">
    <name type="scientific">Shewanella pealeana (strain ATCC 700345 / ANG-SQ1)</name>
    <dbReference type="NCBI Taxonomy" id="398579"/>
    <lineage>
        <taxon>Bacteria</taxon>
        <taxon>Pseudomonadati</taxon>
        <taxon>Pseudomonadota</taxon>
        <taxon>Gammaproteobacteria</taxon>
        <taxon>Alteromonadales</taxon>
        <taxon>Shewanellaceae</taxon>
        <taxon>Shewanella</taxon>
    </lineage>
</organism>
<dbReference type="GO" id="GO:0005524">
    <property type="term" value="F:ATP binding"/>
    <property type="evidence" value="ECO:0007669"/>
    <property type="project" value="UniProtKB-KW"/>
</dbReference>
<dbReference type="InterPro" id="IPR011006">
    <property type="entry name" value="CheY-like_superfamily"/>
</dbReference>
<feature type="domain" description="HPt" evidence="17">
    <location>
        <begin position="1239"/>
        <end position="1333"/>
    </location>
</feature>
<keyword evidence="18" id="KW-0808">Transferase</keyword>
<dbReference type="RefSeq" id="WP_012154170.1">
    <property type="nucleotide sequence ID" value="NC_009901.1"/>
</dbReference>
<dbReference type="CDD" id="cd17546">
    <property type="entry name" value="REC_hyHK_CKI1_RcsC-like"/>
    <property type="match status" value="1"/>
</dbReference>
<evidence type="ECO:0000256" key="11">
    <source>
        <dbReference type="ARBA" id="ARBA00023136"/>
    </source>
</evidence>
<dbReference type="Pfam" id="PF00497">
    <property type="entry name" value="SBP_bac_3"/>
    <property type="match status" value="2"/>
</dbReference>
<dbReference type="InterPro" id="IPR008207">
    <property type="entry name" value="Sig_transdc_His_kin_Hpt_dom"/>
</dbReference>
<dbReference type="Gene3D" id="3.40.190.10">
    <property type="entry name" value="Periplasmic binding protein-like II"/>
    <property type="match status" value="4"/>
</dbReference>
<dbReference type="PRINTS" id="PR00344">
    <property type="entry name" value="BCTRLSENSOR"/>
</dbReference>
<evidence type="ECO:0000256" key="1">
    <source>
        <dbReference type="ARBA" id="ARBA00000085"/>
    </source>
</evidence>
<dbReference type="SUPFAM" id="SSF52172">
    <property type="entry name" value="CheY-like"/>
    <property type="match status" value="1"/>
</dbReference>
<protein>
    <recommendedName>
        <fullName evidence="3">histidine kinase</fullName>
        <ecNumber evidence="3">2.7.13.3</ecNumber>
    </recommendedName>
</protein>
<dbReference type="SMART" id="SM00387">
    <property type="entry name" value="HATPase_c"/>
    <property type="match status" value="1"/>
</dbReference>
<keyword evidence="9" id="KW-1133">Transmembrane helix</keyword>
<dbReference type="SMART" id="SM00448">
    <property type="entry name" value="REC"/>
    <property type="match status" value="1"/>
</dbReference>
<dbReference type="FunFam" id="3.30.565.10:FF:000010">
    <property type="entry name" value="Sensor histidine kinase RcsC"/>
    <property type="match status" value="1"/>
</dbReference>
<dbReference type="STRING" id="398579.Spea_0909"/>
<dbReference type="EC" id="2.7.13.3" evidence="3"/>
<feature type="signal peptide" evidence="14">
    <location>
        <begin position="1"/>
        <end position="19"/>
    </location>
</feature>